<dbReference type="AlphaFoldDB" id="A0AA40CD47"/>
<protein>
    <submittedName>
        <fullName evidence="2">Uncharacterized protein</fullName>
    </submittedName>
</protein>
<reference evidence="2" key="1">
    <citation type="submission" date="2023-06" db="EMBL/GenBank/DDBJ databases">
        <title>Genome-scale phylogeny and comparative genomics of the fungal order Sordariales.</title>
        <authorList>
            <consortium name="Lawrence Berkeley National Laboratory"/>
            <person name="Hensen N."/>
            <person name="Bonometti L."/>
            <person name="Westerberg I."/>
            <person name="Brannstrom I.O."/>
            <person name="Guillou S."/>
            <person name="Cros-Aarteil S."/>
            <person name="Calhoun S."/>
            <person name="Haridas S."/>
            <person name="Kuo A."/>
            <person name="Mondo S."/>
            <person name="Pangilinan J."/>
            <person name="Riley R."/>
            <person name="LaButti K."/>
            <person name="Andreopoulos B."/>
            <person name="Lipzen A."/>
            <person name="Chen C."/>
            <person name="Yanf M."/>
            <person name="Daum C."/>
            <person name="Ng V."/>
            <person name="Clum A."/>
            <person name="Steindorff A."/>
            <person name="Ohm R."/>
            <person name="Martin F."/>
            <person name="Silar P."/>
            <person name="Natvig D."/>
            <person name="Lalanne C."/>
            <person name="Gautier V."/>
            <person name="Ament-velasquez S.L."/>
            <person name="Kruys A."/>
            <person name="Hutchinson M.I."/>
            <person name="Powell A.J."/>
            <person name="Barry K."/>
            <person name="Miller A.N."/>
            <person name="Grigoriev I.V."/>
            <person name="Debuchy R."/>
            <person name="Gladieux P."/>
            <person name="Thoren M.H."/>
            <person name="Johannesson H."/>
        </authorList>
    </citation>
    <scope>NUCLEOTIDE SEQUENCE</scope>
    <source>
        <strain evidence="2">SMH3391-2</strain>
    </source>
</reference>
<dbReference type="Proteomes" id="UP001174934">
    <property type="component" value="Unassembled WGS sequence"/>
</dbReference>
<organism evidence="2 3">
    <name type="scientific">Bombardia bombarda</name>
    <dbReference type="NCBI Taxonomy" id="252184"/>
    <lineage>
        <taxon>Eukaryota</taxon>
        <taxon>Fungi</taxon>
        <taxon>Dikarya</taxon>
        <taxon>Ascomycota</taxon>
        <taxon>Pezizomycotina</taxon>
        <taxon>Sordariomycetes</taxon>
        <taxon>Sordariomycetidae</taxon>
        <taxon>Sordariales</taxon>
        <taxon>Lasiosphaeriaceae</taxon>
        <taxon>Bombardia</taxon>
    </lineage>
</organism>
<dbReference type="EMBL" id="JAULSR010000001">
    <property type="protein sequence ID" value="KAK0634401.1"/>
    <property type="molecule type" value="Genomic_DNA"/>
</dbReference>
<evidence type="ECO:0000313" key="3">
    <source>
        <dbReference type="Proteomes" id="UP001174934"/>
    </source>
</evidence>
<evidence type="ECO:0000256" key="1">
    <source>
        <dbReference type="SAM" id="MobiDB-lite"/>
    </source>
</evidence>
<keyword evidence="3" id="KW-1185">Reference proteome</keyword>
<accession>A0AA40CD47</accession>
<proteinExistence type="predicted"/>
<feature type="region of interest" description="Disordered" evidence="1">
    <location>
        <begin position="104"/>
        <end position="133"/>
    </location>
</feature>
<name>A0AA40CD47_9PEZI</name>
<comment type="caution">
    <text evidence="2">The sequence shown here is derived from an EMBL/GenBank/DDBJ whole genome shotgun (WGS) entry which is preliminary data.</text>
</comment>
<gene>
    <name evidence="2" type="ORF">B0T17DRAFT_5458</name>
</gene>
<sequence length="133" mass="14684">MANRSSVSPTSAWSSLSLILLPATRQIDWNLPDTGPMFVHHDQFPDAPILGPTKATLHKHTHSRKSQLPAYLPYPAESACLEPPSRLHANYRFLRPAPWEGGGNIQVENSAPHPIHQTKKKNGAIPTKNSLVE</sequence>
<evidence type="ECO:0000313" key="2">
    <source>
        <dbReference type="EMBL" id="KAK0634401.1"/>
    </source>
</evidence>